<dbReference type="SUPFAM" id="SSF46955">
    <property type="entry name" value="Putative DNA-binding domain"/>
    <property type="match status" value="1"/>
</dbReference>
<keyword evidence="7" id="KW-1185">Reference proteome</keyword>
<dbReference type="CDD" id="cd01104">
    <property type="entry name" value="HTH_MlrA-CarA"/>
    <property type="match status" value="1"/>
</dbReference>
<name>A0A6N6M805_9FLAO</name>
<evidence type="ECO:0000256" key="4">
    <source>
        <dbReference type="ARBA" id="ARBA00023163"/>
    </source>
</evidence>
<accession>A0A6N6M805</accession>
<dbReference type="Pfam" id="PF02607">
    <property type="entry name" value="B12-binding_2"/>
    <property type="match status" value="1"/>
</dbReference>
<dbReference type="InterPro" id="IPR003759">
    <property type="entry name" value="Cbl-bd_cap"/>
</dbReference>
<keyword evidence="2" id="KW-0805">Transcription regulation</keyword>
<feature type="domain" description="HTH merR-type" evidence="5">
    <location>
        <begin position="3"/>
        <end position="72"/>
    </location>
</feature>
<dbReference type="Pfam" id="PF13411">
    <property type="entry name" value="MerR_1"/>
    <property type="match status" value="1"/>
</dbReference>
<dbReference type="PANTHER" id="PTHR30204:SF69">
    <property type="entry name" value="MERR-FAMILY TRANSCRIPTIONAL REGULATOR"/>
    <property type="match status" value="1"/>
</dbReference>
<dbReference type="InterPro" id="IPR000551">
    <property type="entry name" value="MerR-type_HTH_dom"/>
</dbReference>
<dbReference type="Gene3D" id="1.10.1660.10">
    <property type="match status" value="1"/>
</dbReference>
<keyword evidence="1" id="KW-0678">Repressor</keyword>
<dbReference type="PANTHER" id="PTHR30204">
    <property type="entry name" value="REDOX-CYCLING DRUG-SENSING TRANSCRIPTIONAL ACTIVATOR SOXR"/>
    <property type="match status" value="1"/>
</dbReference>
<evidence type="ECO:0000256" key="3">
    <source>
        <dbReference type="ARBA" id="ARBA00023125"/>
    </source>
</evidence>
<proteinExistence type="predicted"/>
<dbReference type="EMBL" id="WACR01000006">
    <property type="protein sequence ID" value="KAB1064053.1"/>
    <property type="molecule type" value="Genomic_DNA"/>
</dbReference>
<dbReference type="InterPro" id="IPR036594">
    <property type="entry name" value="Meth_synthase_dom"/>
</dbReference>
<evidence type="ECO:0000259" key="5">
    <source>
        <dbReference type="PROSITE" id="PS50937"/>
    </source>
</evidence>
<reference evidence="6 7" key="1">
    <citation type="submission" date="2019-09" db="EMBL/GenBank/DDBJ databases">
        <title>Genomes of Cryomorphaceae.</title>
        <authorList>
            <person name="Bowman J.P."/>
        </authorList>
    </citation>
    <scope>NUCLEOTIDE SEQUENCE [LARGE SCALE GENOMIC DNA]</scope>
    <source>
        <strain evidence="6 7">KCTC 52047</strain>
    </source>
</reference>
<evidence type="ECO:0000313" key="6">
    <source>
        <dbReference type="EMBL" id="KAB1064053.1"/>
    </source>
</evidence>
<dbReference type="Proteomes" id="UP000435357">
    <property type="component" value="Unassembled WGS sequence"/>
</dbReference>
<dbReference type="GO" id="GO:0031419">
    <property type="term" value="F:cobalamin binding"/>
    <property type="evidence" value="ECO:0007669"/>
    <property type="project" value="InterPro"/>
</dbReference>
<dbReference type="AlphaFoldDB" id="A0A6N6M805"/>
<dbReference type="SMART" id="SM00422">
    <property type="entry name" value="HTH_MERR"/>
    <property type="match status" value="1"/>
</dbReference>
<dbReference type="GO" id="GO:0003677">
    <property type="term" value="F:DNA binding"/>
    <property type="evidence" value="ECO:0007669"/>
    <property type="project" value="UniProtKB-KW"/>
</dbReference>
<dbReference type="GO" id="GO:0046872">
    <property type="term" value="F:metal ion binding"/>
    <property type="evidence" value="ECO:0007669"/>
    <property type="project" value="InterPro"/>
</dbReference>
<dbReference type="InterPro" id="IPR036724">
    <property type="entry name" value="Cobalamin-bd_sf"/>
</dbReference>
<comment type="caution">
    <text evidence="6">The sequence shown here is derived from an EMBL/GenBank/DDBJ whole genome shotgun (WGS) entry which is preliminary data.</text>
</comment>
<dbReference type="PROSITE" id="PS50937">
    <property type="entry name" value="HTH_MERR_2"/>
    <property type="match status" value="1"/>
</dbReference>
<dbReference type="InterPro" id="IPR047057">
    <property type="entry name" value="MerR_fam"/>
</dbReference>
<evidence type="ECO:0000313" key="7">
    <source>
        <dbReference type="Proteomes" id="UP000435357"/>
    </source>
</evidence>
<keyword evidence="4" id="KW-0804">Transcription</keyword>
<dbReference type="InterPro" id="IPR009061">
    <property type="entry name" value="DNA-bd_dom_put_sf"/>
</dbReference>
<organism evidence="6 7">
    <name type="scientific">Salibacter halophilus</name>
    <dbReference type="NCBI Taxonomy" id="1803916"/>
    <lineage>
        <taxon>Bacteria</taxon>
        <taxon>Pseudomonadati</taxon>
        <taxon>Bacteroidota</taxon>
        <taxon>Flavobacteriia</taxon>
        <taxon>Flavobacteriales</taxon>
        <taxon>Salibacteraceae</taxon>
        <taxon>Salibacter</taxon>
    </lineage>
</organism>
<dbReference type="SUPFAM" id="SSF52242">
    <property type="entry name" value="Cobalamin (vitamin B12)-binding domain"/>
    <property type="match status" value="1"/>
</dbReference>
<dbReference type="Gene3D" id="3.40.50.280">
    <property type="entry name" value="Cobalamin-binding domain"/>
    <property type="match status" value="1"/>
</dbReference>
<keyword evidence="3" id="KW-0238">DNA-binding</keyword>
<gene>
    <name evidence="6" type="ORF">F3059_08435</name>
</gene>
<dbReference type="Gene3D" id="1.10.1240.10">
    <property type="entry name" value="Methionine synthase domain"/>
    <property type="match status" value="1"/>
</dbReference>
<evidence type="ECO:0000256" key="1">
    <source>
        <dbReference type="ARBA" id="ARBA00022491"/>
    </source>
</evidence>
<dbReference type="OrthoDB" id="9800334at2"/>
<dbReference type="RefSeq" id="WP_151168178.1">
    <property type="nucleotide sequence ID" value="NZ_WACR01000006.1"/>
</dbReference>
<dbReference type="GO" id="GO:0003700">
    <property type="term" value="F:DNA-binding transcription factor activity"/>
    <property type="evidence" value="ECO:0007669"/>
    <property type="project" value="InterPro"/>
</dbReference>
<protein>
    <submittedName>
        <fullName evidence="6">MerR family transcriptional regulator</fullName>
    </submittedName>
</protein>
<sequence length="295" mass="34235">MSRYSIKDLEKLSGVKAHTIRIWEKRYGLLEPQRTDTNIRFYDDDQLKFILNVSILLGLGFKISRISHMTDDELNREIEKHLLEQSKARDLANEHKVNGLTVSMIELDESRFNNIYISALTEVGFYQTLSKIIYPFLEKVGIMWGINEINPAQEHFISNLIRQKVIVEIDRLPTKPEREEKVVLFLPEDELHELGLLVAQYFIRKEGFKTYYLGQNVPYTDLLKVSKIANPDILLTFFVTSIQPNNAGEYIEKLHSDFGTKKLWVGSRPELLENVDLPANLTILNSIDKLLELIK</sequence>
<evidence type="ECO:0000256" key="2">
    <source>
        <dbReference type="ARBA" id="ARBA00023015"/>
    </source>
</evidence>